<protein>
    <submittedName>
        <fullName evidence="3">Ig-like domain-containing protein</fullName>
    </submittedName>
</protein>
<dbReference type="EMBL" id="JADIMK010000074">
    <property type="protein sequence ID" value="MBO8456168.1"/>
    <property type="molecule type" value="Genomic_DNA"/>
</dbReference>
<feature type="domain" description="BIG2" evidence="2">
    <location>
        <begin position="195"/>
        <end position="272"/>
    </location>
</feature>
<evidence type="ECO:0000256" key="1">
    <source>
        <dbReference type="SAM" id="SignalP"/>
    </source>
</evidence>
<dbReference type="SUPFAM" id="SSF49373">
    <property type="entry name" value="Invasin/intimin cell-adhesion fragments"/>
    <property type="match status" value="3"/>
</dbReference>
<dbReference type="PROSITE" id="PS51257">
    <property type="entry name" value="PROKAR_LIPOPROTEIN"/>
    <property type="match status" value="1"/>
</dbReference>
<organism evidence="3 4">
    <name type="scientific">Candidatus Cryptobacteroides intestinigallinarum</name>
    <dbReference type="NCBI Taxonomy" id="2840767"/>
    <lineage>
        <taxon>Bacteria</taxon>
        <taxon>Pseudomonadati</taxon>
        <taxon>Bacteroidota</taxon>
        <taxon>Bacteroidia</taxon>
        <taxon>Bacteroidales</taxon>
        <taxon>Candidatus Cryptobacteroides</taxon>
    </lineage>
</organism>
<reference evidence="3" key="1">
    <citation type="submission" date="2020-10" db="EMBL/GenBank/DDBJ databases">
        <authorList>
            <person name="Gilroy R."/>
        </authorList>
    </citation>
    <scope>NUCLEOTIDE SEQUENCE</scope>
    <source>
        <strain evidence="3">B1-3475</strain>
    </source>
</reference>
<dbReference type="InterPro" id="IPR003343">
    <property type="entry name" value="Big_2"/>
</dbReference>
<evidence type="ECO:0000313" key="4">
    <source>
        <dbReference type="Proteomes" id="UP000823617"/>
    </source>
</evidence>
<dbReference type="SMART" id="SM00635">
    <property type="entry name" value="BID_2"/>
    <property type="match status" value="3"/>
</dbReference>
<feature type="domain" description="BIG2" evidence="2">
    <location>
        <begin position="31"/>
        <end position="108"/>
    </location>
</feature>
<keyword evidence="1" id="KW-0732">Signal</keyword>
<dbReference type="Gene3D" id="2.60.40.1080">
    <property type="match status" value="3"/>
</dbReference>
<dbReference type="Pfam" id="PF02368">
    <property type="entry name" value="Big_2"/>
    <property type="match status" value="3"/>
</dbReference>
<comment type="caution">
    <text evidence="3">The sequence shown here is derived from an EMBL/GenBank/DDBJ whole genome shotgun (WGS) entry which is preliminary data.</text>
</comment>
<gene>
    <name evidence="3" type="ORF">IAC08_07175</name>
</gene>
<proteinExistence type="predicted"/>
<feature type="chain" id="PRO_5038538276" evidence="1">
    <location>
        <begin position="26"/>
        <end position="436"/>
    </location>
</feature>
<reference evidence="3" key="2">
    <citation type="journal article" date="2021" name="PeerJ">
        <title>Extensive microbial diversity within the chicken gut microbiome revealed by metagenomics and culture.</title>
        <authorList>
            <person name="Gilroy R."/>
            <person name="Ravi A."/>
            <person name="Getino M."/>
            <person name="Pursley I."/>
            <person name="Horton D.L."/>
            <person name="Alikhan N.F."/>
            <person name="Baker D."/>
            <person name="Gharbi K."/>
            <person name="Hall N."/>
            <person name="Watson M."/>
            <person name="Adriaenssens E.M."/>
            <person name="Foster-Nyarko E."/>
            <person name="Jarju S."/>
            <person name="Secka A."/>
            <person name="Antonio M."/>
            <person name="Oren A."/>
            <person name="Chaudhuri R.R."/>
            <person name="La Ragione R."/>
            <person name="Hildebrand F."/>
            <person name="Pallen M.J."/>
        </authorList>
    </citation>
    <scope>NUCLEOTIDE SEQUENCE</scope>
    <source>
        <strain evidence="3">B1-3475</strain>
    </source>
</reference>
<dbReference type="AlphaFoldDB" id="A0A9D9N0Z2"/>
<accession>A0A9D9N0Z2</accession>
<name>A0A9D9N0Z2_9BACT</name>
<dbReference type="InterPro" id="IPR008964">
    <property type="entry name" value="Invasin/intimin_cell_adhesion"/>
</dbReference>
<feature type="domain" description="BIG2" evidence="2">
    <location>
        <begin position="113"/>
        <end position="190"/>
    </location>
</feature>
<sequence length="436" mass="46404">MKNLIFVKVVVAVMSAAALASCSTANEESAAVTSISLDQTELTVDLYSTTQLTLTVTPSNAQYDAVEWISSSESVVSVDGNGLVTAEGLGEATVTARVDRCMAQCHFEVVKPVVTGISLDQTSVEILVDETLQLVATVTPETLTDVTVIWESSNASIANVNQGGLVTGNGVGEAKITASAGDFSAVCIVKVLPIEAESVTLNKSEITLEVSDSERLIATVGPVNTTDKTVSWTTSDDKIATVDGNGTVTAVAEGEAVITAACGKASGSCKVTVTPMTGVRYNIGDIIEVDGHKAFVFYITDNGRHGKAMSEEYTTEFWTYLWSSENVLVGASSTTDGRENTEKVKAMPNYETSYSAFKWIEDTFGPDWYMPAQEEAAQVFTSGENKSRYITALDTSTELSASTYAYVSGSSYSDSFTIEPSEKLFGILHLRAVCEF</sequence>
<evidence type="ECO:0000259" key="2">
    <source>
        <dbReference type="SMART" id="SM00635"/>
    </source>
</evidence>
<dbReference type="Proteomes" id="UP000823617">
    <property type="component" value="Unassembled WGS sequence"/>
</dbReference>
<evidence type="ECO:0000313" key="3">
    <source>
        <dbReference type="EMBL" id="MBO8456168.1"/>
    </source>
</evidence>
<feature type="signal peptide" evidence="1">
    <location>
        <begin position="1"/>
        <end position="25"/>
    </location>
</feature>